<dbReference type="SUPFAM" id="SSF101738">
    <property type="entry name" value="SspB-like"/>
    <property type="match status" value="1"/>
</dbReference>
<dbReference type="NCBIfam" id="NF008769">
    <property type="entry name" value="PRK11798.2-5"/>
    <property type="match status" value="1"/>
</dbReference>
<keyword evidence="1" id="KW-0378">Hydrolase</keyword>
<dbReference type="AlphaFoldDB" id="A0A351RA41"/>
<dbReference type="EMBL" id="DNAA01000113">
    <property type="protein sequence ID" value="HBA08912.1"/>
    <property type="molecule type" value="Genomic_DNA"/>
</dbReference>
<organism evidence="1 2">
    <name type="scientific">Methylotenera mobilis</name>
    <dbReference type="NCBI Taxonomy" id="359408"/>
    <lineage>
        <taxon>Bacteria</taxon>
        <taxon>Pseudomonadati</taxon>
        <taxon>Pseudomonadota</taxon>
        <taxon>Betaproteobacteria</taxon>
        <taxon>Nitrosomonadales</taxon>
        <taxon>Methylophilaceae</taxon>
        <taxon>Methylotenera</taxon>
    </lineage>
</organism>
<dbReference type="GO" id="GO:0005829">
    <property type="term" value="C:cytosol"/>
    <property type="evidence" value="ECO:0007669"/>
    <property type="project" value="TreeGrafter"/>
</dbReference>
<dbReference type="InterPro" id="IPR007481">
    <property type="entry name" value="SspB"/>
</dbReference>
<dbReference type="PANTHER" id="PTHR37486:SF1">
    <property type="entry name" value="STRINGENT STARVATION PROTEIN B"/>
    <property type="match status" value="1"/>
</dbReference>
<dbReference type="Proteomes" id="UP000264313">
    <property type="component" value="Unassembled WGS sequence"/>
</dbReference>
<evidence type="ECO:0000313" key="2">
    <source>
        <dbReference type="Proteomes" id="UP000264313"/>
    </source>
</evidence>
<dbReference type="GO" id="GO:0006508">
    <property type="term" value="P:proteolysis"/>
    <property type="evidence" value="ECO:0007669"/>
    <property type="project" value="UniProtKB-KW"/>
</dbReference>
<protein>
    <submittedName>
        <fullName evidence="1">ClpXP protease specificity-enhancing factor</fullName>
    </submittedName>
</protein>
<dbReference type="GO" id="GO:0005840">
    <property type="term" value="C:ribosome"/>
    <property type="evidence" value="ECO:0007669"/>
    <property type="project" value="TreeGrafter"/>
</dbReference>
<sequence length="142" mass="15822">MSDLIPTKPYMLRALHEWCVDNNLTPHLIVAVNGQTRVPMAYVKNGEIVLNINYGATKDLHIDNDSVVFSARFGGVSQNIYVPMTAVSGIFARENGQGMFFEAESERQEVDVSEGDVEESAKPIENKEELIKSKKPVLKIVK</sequence>
<evidence type="ECO:0000313" key="1">
    <source>
        <dbReference type="EMBL" id="HBA08912.1"/>
    </source>
</evidence>
<dbReference type="PIRSF" id="PIRSF005276">
    <property type="entry name" value="SspB"/>
    <property type="match status" value="1"/>
</dbReference>
<dbReference type="InterPro" id="IPR036760">
    <property type="entry name" value="SspB-like_sf"/>
</dbReference>
<reference evidence="1 2" key="1">
    <citation type="journal article" date="2018" name="Nat. Biotechnol.">
        <title>A standardized bacterial taxonomy based on genome phylogeny substantially revises the tree of life.</title>
        <authorList>
            <person name="Parks D.H."/>
            <person name="Chuvochina M."/>
            <person name="Waite D.W."/>
            <person name="Rinke C."/>
            <person name="Skarshewski A."/>
            <person name="Chaumeil P.A."/>
            <person name="Hugenholtz P."/>
        </authorList>
    </citation>
    <scope>NUCLEOTIDE SEQUENCE [LARGE SCALE GENOMIC DNA]</scope>
    <source>
        <strain evidence="1">UBA9958</strain>
    </source>
</reference>
<proteinExistence type="predicted"/>
<dbReference type="GO" id="GO:0045732">
    <property type="term" value="P:positive regulation of protein catabolic process"/>
    <property type="evidence" value="ECO:0007669"/>
    <property type="project" value="TreeGrafter"/>
</dbReference>
<gene>
    <name evidence="1" type="ORF">DCW48_04665</name>
</gene>
<dbReference type="GO" id="GO:0008233">
    <property type="term" value="F:peptidase activity"/>
    <property type="evidence" value="ECO:0007669"/>
    <property type="project" value="UniProtKB-KW"/>
</dbReference>
<keyword evidence="1" id="KW-0645">Protease</keyword>
<dbReference type="Gene3D" id="2.30.30.220">
    <property type="entry name" value="SspB-like"/>
    <property type="match status" value="1"/>
</dbReference>
<dbReference type="STRING" id="1132855.GCA_000384255_02549"/>
<accession>A0A351RA41</accession>
<comment type="caution">
    <text evidence="1">The sequence shown here is derived from an EMBL/GenBank/DDBJ whole genome shotgun (WGS) entry which is preliminary data.</text>
</comment>
<dbReference type="PANTHER" id="PTHR37486">
    <property type="entry name" value="STRINGENT STARVATION PROTEIN B"/>
    <property type="match status" value="1"/>
</dbReference>
<name>A0A351RA41_9PROT</name>
<dbReference type="Pfam" id="PF04386">
    <property type="entry name" value="SspB"/>
    <property type="match status" value="1"/>
</dbReference>